<gene>
    <name evidence="1" type="ORF">ID854_08525</name>
</gene>
<dbReference type="EMBL" id="JACXBF010000193">
    <property type="protein sequence ID" value="MBD2800502.1"/>
    <property type="molecule type" value="Genomic_DNA"/>
</dbReference>
<dbReference type="AlphaFoldDB" id="A0AAW3YSK2"/>
<dbReference type="Proteomes" id="UP001193920">
    <property type="component" value="Unassembled WGS sequence"/>
</dbReference>
<protein>
    <submittedName>
        <fullName evidence="1">Uncharacterized protein</fullName>
    </submittedName>
</protein>
<accession>A0AAW3YSK2</accession>
<sequence>MIKNNFYSKGVKIIEIIRRTVGAGKNSYLMQSMASITGTSCTAFMVMALDQYGQRASTFAPENWTMPKDFYSALERVGTPHAEIVESV</sequence>
<organism evidence="1">
    <name type="scientific">Xenorhabdus szentirmaii</name>
    <dbReference type="NCBI Taxonomy" id="290112"/>
    <lineage>
        <taxon>Bacteria</taxon>
        <taxon>Pseudomonadati</taxon>
        <taxon>Pseudomonadota</taxon>
        <taxon>Gammaproteobacteria</taxon>
        <taxon>Enterobacterales</taxon>
        <taxon>Morganellaceae</taxon>
        <taxon>Xenorhabdus</taxon>
    </lineage>
</organism>
<proteinExistence type="predicted"/>
<reference evidence="1" key="2">
    <citation type="journal article" date="2024" name="Toxins">
        <title>Genome Sequence Analysis of Native Xenorhabdus Strains Isolated from Entomopathogenic Nematodes in Argentina.</title>
        <authorList>
            <person name="Palma L."/>
            <person name="Frizzo L."/>
            <person name="Kaiser S."/>
            <person name="Berry C."/>
            <person name="Caballero P."/>
            <person name="Bode H.B."/>
            <person name="Del Valle E.E."/>
        </authorList>
    </citation>
    <scope>NUCLEOTIDE SEQUENCE</scope>
    <source>
        <strain evidence="1">M</strain>
    </source>
</reference>
<comment type="caution">
    <text evidence="1">The sequence shown here is derived from an EMBL/GenBank/DDBJ whole genome shotgun (WGS) entry which is preliminary data.</text>
</comment>
<dbReference type="RefSeq" id="WP_176553612.1">
    <property type="nucleotide sequence ID" value="NZ_CAWNPE010000001.1"/>
</dbReference>
<evidence type="ECO:0000313" key="1">
    <source>
        <dbReference type="EMBL" id="MBD2800502.1"/>
    </source>
</evidence>
<name>A0AAW3YSK2_9GAMM</name>
<dbReference type="GeneID" id="97123666"/>
<reference evidence="1" key="1">
    <citation type="submission" date="2020-09" db="EMBL/GenBank/DDBJ databases">
        <authorList>
            <person name="Palma L."/>
            <person name="Caballero P."/>
            <person name="Berry C."/>
            <person name="Del Valle E."/>
        </authorList>
    </citation>
    <scope>NUCLEOTIDE SEQUENCE</scope>
    <source>
        <strain evidence="1">M</strain>
    </source>
</reference>